<evidence type="ECO:0000313" key="5">
    <source>
        <dbReference type="Proteomes" id="UP000627838"/>
    </source>
</evidence>
<evidence type="ECO:0000256" key="1">
    <source>
        <dbReference type="SAM" id="MobiDB-lite"/>
    </source>
</evidence>
<dbReference type="Proteomes" id="UP000627838">
    <property type="component" value="Unassembled WGS sequence"/>
</dbReference>
<dbReference type="PANTHER" id="PTHR30469">
    <property type="entry name" value="MULTIDRUG RESISTANCE PROTEIN MDTA"/>
    <property type="match status" value="1"/>
</dbReference>
<evidence type="ECO:0000256" key="2">
    <source>
        <dbReference type="SAM" id="Phobius"/>
    </source>
</evidence>
<reference evidence="4 5" key="1">
    <citation type="submission" date="2020-10" db="EMBL/GenBank/DDBJ databases">
        <title>Sequencing the genomes of 1000 actinobacteria strains.</title>
        <authorList>
            <person name="Klenk H.-P."/>
        </authorList>
    </citation>
    <scope>NUCLEOTIDE SEQUENCE [LARGE SCALE GENOMIC DNA]</scope>
    <source>
        <strain evidence="4 5">DSM 46744</strain>
    </source>
</reference>
<dbReference type="InterPro" id="IPR002477">
    <property type="entry name" value="Peptidoglycan-bd-like"/>
</dbReference>
<proteinExistence type="predicted"/>
<dbReference type="RefSeq" id="WP_318783915.1">
    <property type="nucleotide sequence ID" value="NZ_JADBDZ010000001.1"/>
</dbReference>
<feature type="domain" description="Peptidoglycan binding-like" evidence="3">
    <location>
        <begin position="193"/>
        <end position="241"/>
    </location>
</feature>
<dbReference type="EMBL" id="JADBDZ010000001">
    <property type="protein sequence ID" value="MBE1530907.1"/>
    <property type="molecule type" value="Genomic_DNA"/>
</dbReference>
<keyword evidence="2" id="KW-1133">Transmembrane helix</keyword>
<keyword evidence="5" id="KW-1185">Reference proteome</keyword>
<keyword evidence="2" id="KW-0812">Transmembrane</keyword>
<dbReference type="PANTHER" id="PTHR30469:SF15">
    <property type="entry name" value="HLYD FAMILY OF SECRETION PROTEINS"/>
    <property type="match status" value="1"/>
</dbReference>
<keyword evidence="2" id="KW-0472">Membrane</keyword>
<evidence type="ECO:0000259" key="3">
    <source>
        <dbReference type="Pfam" id="PF01471"/>
    </source>
</evidence>
<dbReference type="Pfam" id="PF01471">
    <property type="entry name" value="PG_binding_1"/>
    <property type="match status" value="1"/>
</dbReference>
<dbReference type="InterPro" id="IPR036365">
    <property type="entry name" value="PGBD-like_sf"/>
</dbReference>
<comment type="caution">
    <text evidence="4">The sequence shown here is derived from an EMBL/GenBank/DDBJ whole genome shotgun (WGS) entry which is preliminary data.</text>
</comment>
<name>A0ABR9JK27_9ACTN</name>
<gene>
    <name evidence="4" type="ORF">H4W34_000740</name>
</gene>
<dbReference type="Gene3D" id="1.10.101.10">
    <property type="entry name" value="PGBD-like superfamily/PGBD"/>
    <property type="match status" value="1"/>
</dbReference>
<evidence type="ECO:0000313" key="4">
    <source>
        <dbReference type="EMBL" id="MBE1530907.1"/>
    </source>
</evidence>
<sequence>MTRGPRIGGRPQGPPAPAGPPPSPDGEEPAAPPAATKPGVLEPAAKPDGRAARKAAKKAAKGDAAGRRAPRRRRARLPIALAAAAVVAAGGVAAFIALDGAGSSGEAAATGLPPSTTKVTEQTLKDTETVDGELGYGPTYTATSGVKGTLTALPESGSEIKRGHELYEVDSAPVVLMYGSKPAYRPLTVGTEGSDVKRFEENLGALGYDGFTVDDEYSSSTAEAVREWQDDIGVEETGIVEPGRVVFAHGAVRVDSLQASVGGRVGPGTKVLDYTGTAKAVTVELETSEQRMAKKGAAVEVTLPENETVKAEIDEVTTVIDPGGQGEEPTTKVEVTVWLDSGEAAKAAADYALASVDVTFTAGQRENVLTVPVTALVALTEGGFGVEVVKDGTSSFVPVETGLFAGGKVEISGPGITAGTVVGTPE</sequence>
<organism evidence="4 5">
    <name type="scientific">Actinomadura algeriensis</name>
    <dbReference type="NCBI Taxonomy" id="1679523"/>
    <lineage>
        <taxon>Bacteria</taxon>
        <taxon>Bacillati</taxon>
        <taxon>Actinomycetota</taxon>
        <taxon>Actinomycetes</taxon>
        <taxon>Streptosporangiales</taxon>
        <taxon>Thermomonosporaceae</taxon>
        <taxon>Actinomadura</taxon>
    </lineage>
</organism>
<accession>A0ABR9JK27</accession>
<feature type="transmembrane region" description="Helical" evidence="2">
    <location>
        <begin position="77"/>
        <end position="98"/>
    </location>
</feature>
<feature type="compositionally biased region" description="Pro residues" evidence="1">
    <location>
        <begin position="12"/>
        <end position="24"/>
    </location>
</feature>
<dbReference type="SUPFAM" id="SSF47090">
    <property type="entry name" value="PGBD-like"/>
    <property type="match status" value="1"/>
</dbReference>
<dbReference type="InterPro" id="IPR036366">
    <property type="entry name" value="PGBDSf"/>
</dbReference>
<protein>
    <submittedName>
        <fullName evidence="4">Peptidoglycan hydrolase-like protein with peptidoglycan-binding domain</fullName>
    </submittedName>
</protein>
<feature type="compositionally biased region" description="Gly residues" evidence="1">
    <location>
        <begin position="1"/>
        <end position="11"/>
    </location>
</feature>
<feature type="region of interest" description="Disordered" evidence="1">
    <location>
        <begin position="1"/>
        <end position="72"/>
    </location>
</feature>
<dbReference type="Gene3D" id="2.40.420.20">
    <property type="match status" value="1"/>
</dbReference>